<dbReference type="RefSeq" id="WP_407592305.1">
    <property type="nucleotide sequence ID" value="NZ_JBHDIY010000002.1"/>
</dbReference>
<sequence>MMDDAAIERAILEAVSVRGAGKTICPSEVARALAADWRALMPQVRAVAGHLARSGDIIVTQKGAPVALETARGPIRLGLPSD</sequence>
<proteinExistence type="predicted"/>
<dbReference type="Gene3D" id="1.10.10.10">
    <property type="entry name" value="Winged helix-like DNA-binding domain superfamily/Winged helix DNA-binding domain"/>
    <property type="match status" value="1"/>
</dbReference>
<organism evidence="1 2">
    <name type="scientific">Tateyamaria armeniaca</name>
    <dbReference type="NCBI Taxonomy" id="2518930"/>
    <lineage>
        <taxon>Bacteria</taxon>
        <taxon>Pseudomonadati</taxon>
        <taxon>Pseudomonadota</taxon>
        <taxon>Alphaproteobacteria</taxon>
        <taxon>Rhodobacterales</taxon>
        <taxon>Roseobacteraceae</taxon>
        <taxon>Tateyamaria</taxon>
    </lineage>
</organism>
<accession>A0ABW8UTM2</accession>
<gene>
    <name evidence="1" type="ORF">ACERZ8_11390</name>
</gene>
<reference evidence="1 2" key="1">
    <citation type="submission" date="2024-08" db="EMBL/GenBank/DDBJ databases">
        <title>Tateyamaria sp. nov., isolated from marine algae.</title>
        <authorList>
            <person name="Choi B.J."/>
            <person name="Kim J.M."/>
            <person name="Lee J.K."/>
            <person name="Choi D.G."/>
            <person name="Bayburt H."/>
            <person name="Baek J.H."/>
            <person name="Han D.M."/>
            <person name="Jeon C.O."/>
        </authorList>
    </citation>
    <scope>NUCLEOTIDE SEQUENCE [LARGE SCALE GENOMIC DNA]</scope>
    <source>
        <strain evidence="1 2">KMU-156</strain>
    </source>
</reference>
<comment type="caution">
    <text evidence="1">The sequence shown here is derived from an EMBL/GenBank/DDBJ whole genome shotgun (WGS) entry which is preliminary data.</text>
</comment>
<dbReference type="SUPFAM" id="SSF46785">
    <property type="entry name" value="Winged helix' DNA-binding domain"/>
    <property type="match status" value="1"/>
</dbReference>
<evidence type="ECO:0000313" key="1">
    <source>
        <dbReference type="EMBL" id="MFL4470451.1"/>
    </source>
</evidence>
<dbReference type="InterPro" id="IPR036390">
    <property type="entry name" value="WH_DNA-bd_sf"/>
</dbReference>
<dbReference type="Proteomes" id="UP001627408">
    <property type="component" value="Unassembled WGS sequence"/>
</dbReference>
<name>A0ABW8UTM2_9RHOB</name>
<keyword evidence="2" id="KW-1185">Reference proteome</keyword>
<dbReference type="InterPro" id="IPR036388">
    <property type="entry name" value="WH-like_DNA-bd_sf"/>
</dbReference>
<evidence type="ECO:0000313" key="2">
    <source>
        <dbReference type="Proteomes" id="UP001627408"/>
    </source>
</evidence>
<protein>
    <submittedName>
        <fullName evidence="1">DUF3253 domain-containing protein</fullName>
    </submittedName>
</protein>
<dbReference type="Pfam" id="PF11625">
    <property type="entry name" value="DUF3253"/>
    <property type="match status" value="1"/>
</dbReference>
<dbReference type="InterPro" id="IPR021660">
    <property type="entry name" value="DUF3253"/>
</dbReference>
<dbReference type="EMBL" id="JBHDIY010000002">
    <property type="protein sequence ID" value="MFL4470451.1"/>
    <property type="molecule type" value="Genomic_DNA"/>
</dbReference>